<dbReference type="HOGENOM" id="CLU_019510_0_0_10"/>
<dbReference type="PANTHER" id="PTHR11819">
    <property type="entry name" value="SOLUTE CARRIER FAMILY 5"/>
    <property type="match status" value="1"/>
</dbReference>
<feature type="transmembrane region" description="Helical" evidence="7">
    <location>
        <begin position="405"/>
        <end position="424"/>
    </location>
</feature>
<proteinExistence type="inferred from homology"/>
<evidence type="ECO:0000313" key="8">
    <source>
        <dbReference type="EMBL" id="CBH23369.1"/>
    </source>
</evidence>
<sequence length="620" mass="67780">MAPPLPVTSFDWFFVAAYLILSFGIALYFYQRAGEDTSEFFLSGRAMPWWLAGTSMVATTFAVDTPLLVTEIVAQNGIAGNWLWWNAAIGGMLTVFFFARLWRRSGVMTDVEFVEFRYSGRVAAWLRGLKALFFGLLLNILIIGWVSLAMETVIDRLFPDLTLFGQAAFSVLGREMSAALVVTGGLILLVSVYALLSGLWGVMVTDLFQFVVAMGGTIALAVLVLDMPEIGGVAGLREQLPDETFNLLPTIGGAAEGAATFSLSALAFAAYAGVQWWASWYPGAEPGGGGYIAQRMMSAKDEPNALFATLWYTIAHFCLRPWPWIIVALAALVLYPDLDEPRAGFVLVMKDVLPPGLLGLLFASFLAAFMSTVSTQLNWGVSYLVNDFWGRFVRPDADEAHYVRVSRVLTFGVALLSLVVTLFLDTIAEAWGLLLSASAGLGLVLILRWYWWRVNAWSEMAATLAPIGLTVAALVLNVFGVQVPGLQADFPLNLYSVVGFTTVVWLAATFLTRPTDAETLDAFYRTVHPGGPGWTPVAERHPDVTPDSGLGRLALDWLVGVVLVYSTLFGTGYLILGWTLWGAGCIAVALTAAAYLWRDLQRDEISLIEMKEEKDATEER</sequence>
<evidence type="ECO:0000256" key="1">
    <source>
        <dbReference type="ARBA" id="ARBA00004141"/>
    </source>
</evidence>
<evidence type="ECO:0000313" key="9">
    <source>
        <dbReference type="Proteomes" id="UP000000933"/>
    </source>
</evidence>
<keyword evidence="5 7" id="KW-0472">Membrane</keyword>
<dbReference type="AlphaFoldDB" id="D5H5R4"/>
<evidence type="ECO:0000256" key="4">
    <source>
        <dbReference type="ARBA" id="ARBA00022989"/>
    </source>
</evidence>
<feature type="transmembrane region" description="Helical" evidence="7">
    <location>
        <begin position="305"/>
        <end position="336"/>
    </location>
</feature>
<feature type="transmembrane region" description="Helical" evidence="7">
    <location>
        <begin position="207"/>
        <end position="225"/>
    </location>
</feature>
<comment type="subcellular location">
    <subcellularLocation>
        <location evidence="1">Membrane</location>
        <topology evidence="1">Multi-pass membrane protein</topology>
    </subcellularLocation>
</comment>
<dbReference type="CDD" id="cd11477">
    <property type="entry name" value="SLC5sbd_u1"/>
    <property type="match status" value="1"/>
</dbReference>
<dbReference type="Proteomes" id="UP000000933">
    <property type="component" value="Chromosome"/>
</dbReference>
<dbReference type="InterPro" id="IPR001734">
    <property type="entry name" value="Na/solute_symporter"/>
</dbReference>
<dbReference type="Pfam" id="PF00474">
    <property type="entry name" value="SSF"/>
    <property type="match status" value="1"/>
</dbReference>
<dbReference type="GO" id="GO:0005886">
    <property type="term" value="C:plasma membrane"/>
    <property type="evidence" value="ECO:0007669"/>
    <property type="project" value="TreeGrafter"/>
</dbReference>
<feature type="transmembrane region" description="Helical" evidence="7">
    <location>
        <begin position="463"/>
        <end position="480"/>
    </location>
</feature>
<dbReference type="KEGG" id="srm:SRM_00448"/>
<feature type="transmembrane region" description="Helical" evidence="7">
    <location>
        <begin position="42"/>
        <end position="63"/>
    </location>
</feature>
<keyword evidence="4 7" id="KW-1133">Transmembrane helix</keyword>
<dbReference type="Gene3D" id="1.20.1730.10">
    <property type="entry name" value="Sodium/glucose cotransporter"/>
    <property type="match status" value="1"/>
</dbReference>
<feature type="transmembrane region" description="Helical" evidence="7">
    <location>
        <begin position="492"/>
        <end position="511"/>
    </location>
</feature>
<name>D5H5R4_SALRM</name>
<dbReference type="InterPro" id="IPR038377">
    <property type="entry name" value="Na/Glc_symporter_sf"/>
</dbReference>
<comment type="similarity">
    <text evidence="2 6">Belongs to the sodium:solute symporter (SSF) (TC 2.A.21) family.</text>
</comment>
<feature type="transmembrane region" description="Helical" evidence="7">
    <location>
        <begin position="430"/>
        <end position="451"/>
    </location>
</feature>
<evidence type="ECO:0000256" key="7">
    <source>
        <dbReference type="SAM" id="Phobius"/>
    </source>
</evidence>
<evidence type="ECO:0000256" key="3">
    <source>
        <dbReference type="ARBA" id="ARBA00022692"/>
    </source>
</evidence>
<evidence type="ECO:0000256" key="5">
    <source>
        <dbReference type="ARBA" id="ARBA00023136"/>
    </source>
</evidence>
<reference evidence="9" key="2">
    <citation type="submission" date="2010-04" db="EMBL/GenBank/DDBJ databases">
        <title>Genome sequence of Salinibacter ruber M8.</title>
        <authorList>
            <consortium name="Genoscope"/>
        </authorList>
    </citation>
    <scope>NUCLEOTIDE SEQUENCE [LARGE SCALE GENOMIC DNA]</scope>
    <source>
        <strain evidence="9">M8</strain>
    </source>
</reference>
<dbReference type="EMBL" id="FP565814">
    <property type="protein sequence ID" value="CBH23369.1"/>
    <property type="molecule type" value="Genomic_DNA"/>
</dbReference>
<keyword evidence="3 7" id="KW-0812">Transmembrane</keyword>
<feature type="transmembrane region" description="Helical" evidence="7">
    <location>
        <begin position="131"/>
        <end position="150"/>
    </location>
</feature>
<feature type="transmembrane region" description="Helical" evidence="7">
    <location>
        <begin position="180"/>
        <end position="201"/>
    </location>
</feature>
<evidence type="ECO:0000256" key="2">
    <source>
        <dbReference type="ARBA" id="ARBA00006434"/>
    </source>
</evidence>
<feature type="transmembrane region" description="Helical" evidence="7">
    <location>
        <begin position="575"/>
        <end position="597"/>
    </location>
</feature>
<dbReference type="GO" id="GO:0005412">
    <property type="term" value="F:D-glucose:sodium symporter activity"/>
    <property type="evidence" value="ECO:0007669"/>
    <property type="project" value="TreeGrafter"/>
</dbReference>
<dbReference type="PROSITE" id="PS50283">
    <property type="entry name" value="NA_SOLUT_SYMP_3"/>
    <property type="match status" value="1"/>
</dbReference>
<feature type="transmembrane region" description="Helical" evidence="7">
    <location>
        <begin position="83"/>
        <end position="102"/>
    </location>
</feature>
<evidence type="ECO:0000256" key="6">
    <source>
        <dbReference type="RuleBase" id="RU362091"/>
    </source>
</evidence>
<organism evidence="8 9">
    <name type="scientific">Salinibacter ruber (strain M8)</name>
    <dbReference type="NCBI Taxonomy" id="761659"/>
    <lineage>
        <taxon>Bacteria</taxon>
        <taxon>Pseudomonadati</taxon>
        <taxon>Rhodothermota</taxon>
        <taxon>Rhodothermia</taxon>
        <taxon>Rhodothermales</taxon>
        <taxon>Salinibacteraceae</taxon>
        <taxon>Salinibacter</taxon>
    </lineage>
</organism>
<reference evidence="8 9" key="1">
    <citation type="journal article" date="2010" name="ISME J.">
        <title>Fine-scale evolution: genomic, phenotypic and ecological differentiation in two coexisting Salinibacter ruber strains.</title>
        <authorList>
            <person name="Pena A."/>
            <person name="Teeling H."/>
            <person name="Huerta-Cepas J."/>
            <person name="Santos F."/>
            <person name="Yarza P."/>
            <person name="Brito-Echeverria J."/>
            <person name="Lucio M."/>
            <person name="Schmitt-Kopplin P."/>
            <person name="Meseguer I."/>
            <person name="Schenowitz C."/>
            <person name="Dossat C."/>
            <person name="Barbe V."/>
            <person name="Dopazo J."/>
            <person name="Rossello-Mora R."/>
            <person name="Schuler M."/>
            <person name="Glockner F.O."/>
            <person name="Amann R."/>
            <person name="Gabaldon T."/>
            <person name="Anton J."/>
        </authorList>
    </citation>
    <scope>NUCLEOTIDE SEQUENCE [LARGE SCALE GENOMIC DNA]</scope>
    <source>
        <strain evidence="8 9">M8</strain>
    </source>
</reference>
<protein>
    <submittedName>
        <fullName evidence="8">Na+/proline symporter</fullName>
    </submittedName>
</protein>
<gene>
    <name evidence="8" type="primary">putP</name>
    <name evidence="8" type="ordered locus">SRM_00448</name>
</gene>
<feature type="transmembrane region" description="Helical" evidence="7">
    <location>
        <begin position="356"/>
        <end position="385"/>
    </location>
</feature>
<dbReference type="PANTHER" id="PTHR11819:SF77">
    <property type="entry name" value="SODIUM_GLUCOSE COTRANSPORT PROTEIN"/>
    <property type="match status" value="1"/>
</dbReference>
<accession>D5H5R4</accession>
<feature type="transmembrane region" description="Helical" evidence="7">
    <location>
        <begin position="12"/>
        <end position="30"/>
    </location>
</feature>